<proteinExistence type="inferred from homology"/>
<feature type="signal peptide" evidence="2">
    <location>
        <begin position="1"/>
        <end position="22"/>
    </location>
</feature>
<evidence type="ECO:0000313" key="4">
    <source>
        <dbReference type="EMBL" id="KAL0276063.1"/>
    </source>
</evidence>
<dbReference type="InterPro" id="IPR004147">
    <property type="entry name" value="ABC1_dom"/>
</dbReference>
<reference evidence="4" key="1">
    <citation type="journal article" date="2024" name="Gigascience">
        <title>Chromosome-level genome of the poultry shaft louse Menopon gallinae provides insight into the host-switching and adaptive evolution of parasitic lice.</title>
        <authorList>
            <person name="Xu Y."/>
            <person name="Ma L."/>
            <person name="Liu S."/>
            <person name="Liang Y."/>
            <person name="Liu Q."/>
            <person name="He Z."/>
            <person name="Tian L."/>
            <person name="Duan Y."/>
            <person name="Cai W."/>
            <person name="Li H."/>
            <person name="Song F."/>
        </authorList>
    </citation>
    <scope>NUCLEOTIDE SEQUENCE</scope>
    <source>
        <strain evidence="4">Cailab_2023a</strain>
    </source>
</reference>
<feature type="domain" description="ABC1 atypical kinase-like" evidence="3">
    <location>
        <begin position="124"/>
        <end position="368"/>
    </location>
</feature>
<dbReference type="InterPro" id="IPR045307">
    <property type="entry name" value="ADCK1_dom"/>
</dbReference>
<evidence type="ECO:0000256" key="1">
    <source>
        <dbReference type="ARBA" id="ARBA00009670"/>
    </source>
</evidence>
<dbReference type="Gene3D" id="1.10.510.10">
    <property type="entry name" value="Transferase(Phosphotransferase) domain 1"/>
    <property type="match status" value="1"/>
</dbReference>
<comment type="caution">
    <text evidence="4">The sequence shown here is derived from an EMBL/GenBank/DDBJ whole genome shotgun (WGS) entry which is preliminary data.</text>
</comment>
<dbReference type="SUPFAM" id="SSF56112">
    <property type="entry name" value="Protein kinase-like (PK-like)"/>
    <property type="match status" value="1"/>
</dbReference>
<dbReference type="PANTHER" id="PTHR43173:SF19">
    <property type="entry name" value="AARF DOMAIN-CONTAINING PROTEIN KINASE 1"/>
    <property type="match status" value="1"/>
</dbReference>
<gene>
    <name evidence="4" type="ORF">PYX00_003726</name>
</gene>
<protein>
    <recommendedName>
        <fullName evidence="3">ABC1 atypical kinase-like domain-containing protein</fullName>
    </recommendedName>
</protein>
<dbReference type="CDD" id="cd13969">
    <property type="entry name" value="ADCK1-like"/>
    <property type="match status" value="1"/>
</dbReference>
<keyword evidence="2" id="KW-0732">Signal</keyword>
<accession>A0AAW2I2V2</accession>
<organism evidence="4">
    <name type="scientific">Menopon gallinae</name>
    <name type="common">poultry shaft louse</name>
    <dbReference type="NCBI Taxonomy" id="328185"/>
    <lineage>
        <taxon>Eukaryota</taxon>
        <taxon>Metazoa</taxon>
        <taxon>Ecdysozoa</taxon>
        <taxon>Arthropoda</taxon>
        <taxon>Hexapoda</taxon>
        <taxon>Insecta</taxon>
        <taxon>Pterygota</taxon>
        <taxon>Neoptera</taxon>
        <taxon>Paraneoptera</taxon>
        <taxon>Psocodea</taxon>
        <taxon>Troctomorpha</taxon>
        <taxon>Phthiraptera</taxon>
        <taxon>Amblycera</taxon>
        <taxon>Menoponidae</taxon>
        <taxon>Menopon</taxon>
    </lineage>
</organism>
<dbReference type="InterPro" id="IPR011009">
    <property type="entry name" value="Kinase-like_dom_sf"/>
</dbReference>
<name>A0AAW2I2V2_9NEOP</name>
<evidence type="ECO:0000256" key="2">
    <source>
        <dbReference type="SAM" id="SignalP"/>
    </source>
</evidence>
<dbReference type="PANTHER" id="PTHR43173">
    <property type="entry name" value="ABC1 FAMILY PROTEIN"/>
    <property type="match status" value="1"/>
</dbReference>
<dbReference type="GO" id="GO:0005743">
    <property type="term" value="C:mitochondrial inner membrane"/>
    <property type="evidence" value="ECO:0007669"/>
    <property type="project" value="TreeGrafter"/>
</dbReference>
<comment type="similarity">
    <text evidence="1">Belongs to the protein kinase superfamily. ADCK protein kinase family.</text>
</comment>
<dbReference type="EMBL" id="JARGDH010000002">
    <property type="protein sequence ID" value="KAL0276063.1"/>
    <property type="molecule type" value="Genomic_DNA"/>
</dbReference>
<feature type="chain" id="PRO_5044477039" description="ABC1 atypical kinase-like domain-containing protein" evidence="2">
    <location>
        <begin position="23"/>
        <end position="514"/>
    </location>
</feature>
<dbReference type="AlphaFoldDB" id="A0AAW2I2V2"/>
<dbReference type="EMBL" id="JARGDH010000002">
    <property type="protein sequence ID" value="KAL0276064.1"/>
    <property type="molecule type" value="Genomic_DNA"/>
</dbReference>
<dbReference type="InterPro" id="IPR051130">
    <property type="entry name" value="Mito_struct-func_regulator"/>
</dbReference>
<dbReference type="GO" id="GO:0007005">
    <property type="term" value="P:mitochondrion organization"/>
    <property type="evidence" value="ECO:0007669"/>
    <property type="project" value="TreeGrafter"/>
</dbReference>
<dbReference type="Pfam" id="PF03109">
    <property type="entry name" value="ABC1"/>
    <property type="match status" value="1"/>
</dbReference>
<dbReference type="GO" id="GO:0055088">
    <property type="term" value="P:lipid homeostasis"/>
    <property type="evidence" value="ECO:0007669"/>
    <property type="project" value="TreeGrafter"/>
</dbReference>
<sequence>MFSTKWMRIMGVSAAFGFSGLSISRLTVSLPDVDTDSLSVVRLGRAVCTALNIAMCYKTKLYSSTLDVDSPEYEKLRSDVHCEAAHMLLKLCRLNKGVYIKVGQHVGTLDYLVPHEYINVLAVLHSDAPQSPIESVYKVLREDLKEEPSEIFESFEDEPLGTASLAQVHKAVLKDGTTVAVKVQHEVVQRNSVTDLFIMEVLVKIMAVLFKDFKFQWLVDETKLMLPKELDFTNEADNNRKVKELFCSFKWLKIPDVYPELSTSRVLTMEFVEGAKVTDLKYIRENNINPMDISKRLGELYANMIFRDGFVHSDPHPGNILIRKNEKNKLVVVLLDHGLYANLTDEFRLNYAKLWLSILRQDRKGMQVYSEKMGIKELYPLLVCMVTGRTWESVNKGISKVEYTKEEQEEFKRKMPIFLTRIGDVLQTVNRELLLILKANDLLRGIEFSLKIDKRQASFLVMTKCCVNSLYEERKKQCQYMIKKVYLSVSRAWAIFKINVYYTYLIAGTMIGLI</sequence>
<evidence type="ECO:0000259" key="3">
    <source>
        <dbReference type="Pfam" id="PF03109"/>
    </source>
</evidence>